<evidence type="ECO:0000313" key="1">
    <source>
        <dbReference type="EMBL" id="MEQ2566446.1"/>
    </source>
</evidence>
<organism evidence="1 2">
    <name type="scientific">Ruminococcoides intestinihominis</name>
    <dbReference type="NCBI Taxonomy" id="3133161"/>
    <lineage>
        <taxon>Bacteria</taxon>
        <taxon>Bacillati</taxon>
        <taxon>Bacillota</taxon>
        <taxon>Clostridia</taxon>
        <taxon>Eubacteriales</taxon>
        <taxon>Oscillospiraceae</taxon>
        <taxon>Ruminococcoides</taxon>
    </lineage>
</organism>
<keyword evidence="2" id="KW-1185">Reference proteome</keyword>
<evidence type="ECO:0000313" key="2">
    <source>
        <dbReference type="Proteomes" id="UP001478133"/>
    </source>
</evidence>
<dbReference type="Pfam" id="PF14253">
    <property type="entry name" value="AbiH"/>
    <property type="match status" value="1"/>
</dbReference>
<comment type="caution">
    <text evidence="1">The sequence shown here is derived from an EMBL/GenBank/DDBJ whole genome shotgun (WGS) entry which is preliminary data.</text>
</comment>
<reference evidence="1 2" key="1">
    <citation type="submission" date="2024-03" db="EMBL/GenBank/DDBJ databases">
        <title>Human intestinal bacterial collection.</title>
        <authorList>
            <person name="Pauvert C."/>
            <person name="Hitch T.C.A."/>
            <person name="Clavel T."/>
        </authorList>
    </citation>
    <scope>NUCLEOTIDE SEQUENCE [LARGE SCALE GENOMIC DNA]</scope>
    <source>
        <strain evidence="1 2">CLA-AP-H18</strain>
    </source>
</reference>
<gene>
    <name evidence="1" type="ORF">ABFO16_09410</name>
</gene>
<dbReference type="RefSeq" id="WP_211148349.1">
    <property type="nucleotide sequence ID" value="NZ_JBBMEY010000072.1"/>
</dbReference>
<protein>
    <submittedName>
        <fullName evidence="1">AbiH family protein</fullName>
    </submittedName>
</protein>
<dbReference type="Proteomes" id="UP001478133">
    <property type="component" value="Unassembled WGS sequence"/>
</dbReference>
<proteinExistence type="predicted"/>
<accession>A0ABV1HWH0</accession>
<dbReference type="InterPro" id="IPR025935">
    <property type="entry name" value="AbiH"/>
</dbReference>
<dbReference type="EMBL" id="JBBMFI010000061">
    <property type="protein sequence ID" value="MEQ2566446.1"/>
    <property type="molecule type" value="Genomic_DNA"/>
</dbReference>
<name>A0ABV1HWH0_9FIRM</name>
<sequence length="168" mass="19863">MIFLTFNYTDTLESVYCIDPDNIKHIYGYVKNKNEELVIGHCNQKAISYALEKKKEAEVNFVDFAVSTFDRVSKYFNTTLKRTSNIIYENTEFFNSLSNVDEVIIIGHSLNKVDMPYFEKVLKSVRENAIWKAYYFEDTDEKPFEKVLDDLGIKNENRFVRKTQELYL</sequence>